<dbReference type="SUPFAM" id="SSF49384">
    <property type="entry name" value="Carbohydrate-binding domain"/>
    <property type="match status" value="1"/>
</dbReference>
<dbReference type="Gene3D" id="2.60.40.3440">
    <property type="match status" value="1"/>
</dbReference>
<dbReference type="AlphaFoldDB" id="A0A937W5L4"/>
<protein>
    <submittedName>
        <fullName evidence="2">Uncharacterized protein</fullName>
    </submittedName>
</protein>
<comment type="caution">
    <text evidence="2">The sequence shown here is derived from an EMBL/GenBank/DDBJ whole genome shotgun (WGS) entry which is preliminary data.</text>
</comment>
<evidence type="ECO:0000313" key="3">
    <source>
        <dbReference type="Proteomes" id="UP000712673"/>
    </source>
</evidence>
<organism evidence="2 3">
    <name type="scientific">Tectimicrobiota bacterium</name>
    <dbReference type="NCBI Taxonomy" id="2528274"/>
    <lineage>
        <taxon>Bacteria</taxon>
        <taxon>Pseudomonadati</taxon>
        <taxon>Nitrospinota/Tectimicrobiota group</taxon>
        <taxon>Candidatus Tectimicrobiota</taxon>
    </lineage>
</organism>
<evidence type="ECO:0000313" key="2">
    <source>
        <dbReference type="EMBL" id="MBM3225536.1"/>
    </source>
</evidence>
<dbReference type="SUPFAM" id="SSF49313">
    <property type="entry name" value="Cadherin-like"/>
    <property type="match status" value="2"/>
</dbReference>
<feature type="chain" id="PRO_5036859928" evidence="1">
    <location>
        <begin position="22"/>
        <end position="709"/>
    </location>
</feature>
<dbReference type="GO" id="GO:0016020">
    <property type="term" value="C:membrane"/>
    <property type="evidence" value="ECO:0007669"/>
    <property type="project" value="InterPro"/>
</dbReference>
<name>A0A937W5L4_UNCTE</name>
<dbReference type="Gene3D" id="2.60.40.10">
    <property type="entry name" value="Immunoglobulins"/>
    <property type="match status" value="2"/>
</dbReference>
<sequence length="709" mass="73855">MSRRWHSIVFWCILVSNMLLALTGCGGNSSSDQSNSATTRAHSLALQLARAPETVGVVRRTSNALSQPRQAQRGEAGYVERVDIHLRAQGGPLLAPQSFFLTDADQETVSLELALPPVLPDTFQVLVSAFNNFNNTTSEIFRGDVLVQRTQANAVVSLVRQALVPAPATPPALQQTTFGFIDGTAFGVTGPFTLAAGTFVGNTGDFTLVAGGFIASGQVTIGSCIFSVTSSSFLPGQGPQAGTRIVIDPCQVDAIDGRLIATNAVVSTTQTSEAPIVVPPSSALLLPATPPTLVTNSNTPATTPIDVRVVGQRAGRLTFAITTLPRNGNATVDPAGLLTYQPNAGFQGNDPLVVTAILLFTDGNAPPLLLGTVPVSITVRPATTLPVMATPGDQTTQEGATVSLLVQARDAAGNPLPLRLQVTGLPPGLTFNASTGRISGIIASGASAHSPYQVTITVVEDVNQSRVVFLWTVLPPNRPPALTNPGAQLSTVQDQVTLQIIAMDPDGPGLTFSALNLPPGLQIDAATGVIRGTIAPNAATGSPFTVTVTVTDNGNPPLSVSVMFVWKIRSHLLVLLGLPNGPVAPNSTFTVPVIFGAGPVNIISYLLEITFDPRIVVITGITQDDPAFDPPVTNPGAFQSGQVRFAANNSRFVSATGPLVLANVTFQVVGTPGADTLVQLRFPPQGALVDEMFQALTGINFRNGQIRVN</sequence>
<dbReference type="GO" id="GO:0030246">
    <property type="term" value="F:carbohydrate binding"/>
    <property type="evidence" value="ECO:0007669"/>
    <property type="project" value="InterPro"/>
</dbReference>
<dbReference type="Gene3D" id="2.60.40.680">
    <property type="match status" value="1"/>
</dbReference>
<gene>
    <name evidence="2" type="ORF">FJZ47_17295</name>
</gene>
<dbReference type="InterPro" id="IPR015919">
    <property type="entry name" value="Cadherin-like_sf"/>
</dbReference>
<reference evidence="2" key="1">
    <citation type="submission" date="2019-03" db="EMBL/GenBank/DDBJ databases">
        <title>Lake Tanganyika Metagenome-Assembled Genomes (MAGs).</title>
        <authorList>
            <person name="Tran P."/>
        </authorList>
    </citation>
    <scope>NUCLEOTIDE SEQUENCE</scope>
    <source>
        <strain evidence="2">K_DeepCast_65m_m2_066</strain>
    </source>
</reference>
<feature type="signal peptide" evidence="1">
    <location>
        <begin position="1"/>
        <end position="21"/>
    </location>
</feature>
<dbReference type="PROSITE" id="PS51257">
    <property type="entry name" value="PROKAR_LIPOPROTEIN"/>
    <property type="match status" value="1"/>
</dbReference>
<dbReference type="GO" id="GO:0005509">
    <property type="term" value="F:calcium ion binding"/>
    <property type="evidence" value="ECO:0007669"/>
    <property type="project" value="InterPro"/>
</dbReference>
<dbReference type="CDD" id="cd08547">
    <property type="entry name" value="Type_II_cohesin"/>
    <property type="match status" value="1"/>
</dbReference>
<dbReference type="InterPro" id="IPR008965">
    <property type="entry name" value="CBM2/CBM3_carb-bd_dom_sf"/>
</dbReference>
<accession>A0A937W5L4</accession>
<keyword evidence="1" id="KW-0732">Signal</keyword>
<proteinExistence type="predicted"/>
<dbReference type="Pfam" id="PF05345">
    <property type="entry name" value="He_PIG"/>
    <property type="match status" value="2"/>
</dbReference>
<dbReference type="CDD" id="cd11304">
    <property type="entry name" value="Cadherin_repeat"/>
    <property type="match status" value="1"/>
</dbReference>
<dbReference type="InterPro" id="IPR013783">
    <property type="entry name" value="Ig-like_fold"/>
</dbReference>
<evidence type="ECO:0000256" key="1">
    <source>
        <dbReference type="SAM" id="SignalP"/>
    </source>
</evidence>
<dbReference type="Proteomes" id="UP000712673">
    <property type="component" value="Unassembled WGS sequence"/>
</dbReference>
<dbReference type="EMBL" id="VGLS01000606">
    <property type="protein sequence ID" value="MBM3225536.1"/>
    <property type="molecule type" value="Genomic_DNA"/>
</dbReference>